<dbReference type="PANTHER" id="PTHR47256">
    <property type="entry name" value="ZN(II)2CYS6 TRANSCRIPTION FACTOR (EUROFUNG)-RELATED"/>
    <property type="match status" value="1"/>
</dbReference>
<organism evidence="4">
    <name type="scientific">Fusarium oxysporum f. sp. melonis 26406</name>
    <dbReference type="NCBI Taxonomy" id="1089452"/>
    <lineage>
        <taxon>Eukaryota</taxon>
        <taxon>Fungi</taxon>
        <taxon>Dikarya</taxon>
        <taxon>Ascomycota</taxon>
        <taxon>Pezizomycotina</taxon>
        <taxon>Sordariomycetes</taxon>
        <taxon>Hypocreomycetidae</taxon>
        <taxon>Hypocreales</taxon>
        <taxon>Nectriaceae</taxon>
        <taxon>Fusarium</taxon>
        <taxon>Fusarium oxysporum species complex</taxon>
    </lineage>
</organism>
<reference evidence="4" key="1">
    <citation type="submission" date="2012-04" db="EMBL/GenBank/DDBJ databases">
        <title>The Genome Sequence of Fusarium oxysporum melonis.</title>
        <authorList>
            <consortium name="The Broad Institute Genome Sequencing Platform"/>
            <person name="Ma L.-J."/>
            <person name="Gale L.R."/>
            <person name="Schwartz D.C."/>
            <person name="Zhou S."/>
            <person name="Corby-Kistler H."/>
            <person name="Young S.K."/>
            <person name="Zeng Q."/>
            <person name="Gargeya S."/>
            <person name="Fitzgerald M."/>
            <person name="Haas B."/>
            <person name="Abouelleil A."/>
            <person name="Alvarado L."/>
            <person name="Arachchi H.M."/>
            <person name="Berlin A."/>
            <person name="Brown A."/>
            <person name="Chapman S.B."/>
            <person name="Chen Z."/>
            <person name="Dunbar C."/>
            <person name="Freedman E."/>
            <person name="Gearin G."/>
            <person name="Goldberg J."/>
            <person name="Griggs A."/>
            <person name="Gujja S."/>
            <person name="Heiman D."/>
            <person name="Howarth C."/>
            <person name="Larson L."/>
            <person name="Lui A."/>
            <person name="MacDonald P.J.P."/>
            <person name="Montmayeur A."/>
            <person name="Murphy C."/>
            <person name="Neiman D."/>
            <person name="Pearson M."/>
            <person name="Priest M."/>
            <person name="Roberts A."/>
            <person name="Saif S."/>
            <person name="Shea T."/>
            <person name="Shenoy N."/>
            <person name="Sisk P."/>
            <person name="Stolte C."/>
            <person name="Sykes S."/>
            <person name="Wortman J."/>
            <person name="Nusbaum C."/>
            <person name="Birren B."/>
        </authorList>
    </citation>
    <scope>NUCLEOTIDE SEQUENCE</scope>
    <source>
        <strain evidence="4">26406</strain>
    </source>
</reference>
<protein>
    <recommendedName>
        <fullName evidence="3">Xylanolytic transcriptional activator regulatory domain-containing protein</fullName>
    </recommendedName>
</protein>
<feature type="compositionally biased region" description="Polar residues" evidence="2">
    <location>
        <begin position="66"/>
        <end position="88"/>
    </location>
</feature>
<proteinExistence type="predicted"/>
<dbReference type="Pfam" id="PF04082">
    <property type="entry name" value="Fungal_trans"/>
    <property type="match status" value="1"/>
</dbReference>
<dbReference type="GO" id="GO:0008270">
    <property type="term" value="F:zinc ion binding"/>
    <property type="evidence" value="ECO:0007669"/>
    <property type="project" value="InterPro"/>
</dbReference>
<dbReference type="AlphaFoldDB" id="W9Z4Q1"/>
<dbReference type="CDD" id="cd12148">
    <property type="entry name" value="fungal_TF_MHR"/>
    <property type="match status" value="1"/>
</dbReference>
<evidence type="ECO:0000256" key="1">
    <source>
        <dbReference type="ARBA" id="ARBA00023242"/>
    </source>
</evidence>
<gene>
    <name evidence="4" type="ORF">FOMG_19978</name>
</gene>
<evidence type="ECO:0000256" key="2">
    <source>
        <dbReference type="SAM" id="MobiDB-lite"/>
    </source>
</evidence>
<keyword evidence="1" id="KW-0539">Nucleus</keyword>
<name>W9Z4Q1_FUSOX</name>
<feature type="region of interest" description="Disordered" evidence="2">
    <location>
        <begin position="66"/>
        <end position="89"/>
    </location>
</feature>
<dbReference type="HOGENOM" id="CLU_864809_0_0_1"/>
<evidence type="ECO:0000313" key="4">
    <source>
        <dbReference type="EMBL" id="EXK23243.1"/>
    </source>
</evidence>
<accession>W9Z4Q1</accession>
<dbReference type="Proteomes" id="UP000030703">
    <property type="component" value="Unassembled WGS sequence"/>
</dbReference>
<dbReference type="VEuPathDB" id="FungiDB:FOMG_19978"/>
<evidence type="ECO:0000259" key="3">
    <source>
        <dbReference type="Pfam" id="PF04082"/>
    </source>
</evidence>
<dbReference type="GO" id="GO:0003677">
    <property type="term" value="F:DNA binding"/>
    <property type="evidence" value="ECO:0007669"/>
    <property type="project" value="InterPro"/>
</dbReference>
<sequence length="322" mass="36554">MQRKNDLLEERIVDHENLYDSLKTRQPEEAQEILRRIRAGKDIKSVTENFQEGGLLLQLTSPTASHAPLSTSSGATSSNPLARNTETGSPGFPDFTEVYDLMRCFRYEHPEYIFENSWRDTQHRYAENSIFVDLPGYTLPISRWTTVSNDDTLLSHLLLLFWTWDTIGNRVIDRTMFEEDLKTLNPNTPNQPNELRFCSPFLVNALLAVSCVYTTNQATFLLPNDPNTRGQTFAREAARLLLLEDTSPSLAVAQGLALMNTYEAALGNGETALSYHSHMQARYLALRLDDVRRSTDAAIAGARQRREAHALSCISWGFYVWD</sequence>
<dbReference type="EMBL" id="KI981174">
    <property type="protein sequence ID" value="EXK23243.1"/>
    <property type="molecule type" value="Genomic_DNA"/>
</dbReference>
<dbReference type="OrthoDB" id="5595695at2759"/>
<feature type="non-terminal residue" evidence="4">
    <location>
        <position position="322"/>
    </location>
</feature>
<feature type="domain" description="Xylanolytic transcriptional activator regulatory" evidence="3">
    <location>
        <begin position="161"/>
        <end position="322"/>
    </location>
</feature>
<dbReference type="InterPro" id="IPR053187">
    <property type="entry name" value="Notoamide_regulator"/>
</dbReference>
<dbReference type="InterPro" id="IPR007219">
    <property type="entry name" value="XnlR_reg_dom"/>
</dbReference>
<reference evidence="4" key="2">
    <citation type="submission" date="2014-02" db="EMBL/GenBank/DDBJ databases">
        <title>Annotation of the Genome Sequence of Fusarium oxysporum f. sp. melonis 26406.</title>
        <authorList>
            <consortium name="The Broad Institute Genomics Platform"/>
            <person name="Ma L.-J."/>
            <person name="Corby-Kistler H."/>
            <person name="Broz K."/>
            <person name="Gale L.R."/>
            <person name="Jonkers W."/>
            <person name="O'Donnell K."/>
            <person name="Ploetz R."/>
            <person name="Steinberg C."/>
            <person name="Schwartz D.C."/>
            <person name="VanEtten H."/>
            <person name="Zhou S."/>
            <person name="Young S.K."/>
            <person name="Zeng Q."/>
            <person name="Gargeya S."/>
            <person name="Fitzgerald M."/>
            <person name="Abouelleil A."/>
            <person name="Alvarado L."/>
            <person name="Chapman S.B."/>
            <person name="Gainer-Dewar J."/>
            <person name="Goldberg J."/>
            <person name="Griggs A."/>
            <person name="Gujja S."/>
            <person name="Hansen M."/>
            <person name="Howarth C."/>
            <person name="Imamovic A."/>
            <person name="Ireland A."/>
            <person name="Larimer J."/>
            <person name="McCowan C."/>
            <person name="Murphy C."/>
            <person name="Pearson M."/>
            <person name="Poon T.W."/>
            <person name="Priest M."/>
            <person name="Roberts A."/>
            <person name="Saif S."/>
            <person name="Shea T."/>
            <person name="Sykes S."/>
            <person name="Wortman J."/>
            <person name="Nusbaum C."/>
            <person name="Birren B."/>
        </authorList>
    </citation>
    <scope>NUCLEOTIDE SEQUENCE</scope>
    <source>
        <strain evidence="4">26406</strain>
    </source>
</reference>
<dbReference type="PANTHER" id="PTHR47256:SF1">
    <property type="entry name" value="ZN(II)2CYS6 TRANSCRIPTION FACTOR (EUROFUNG)"/>
    <property type="match status" value="1"/>
</dbReference>
<dbReference type="GO" id="GO:0006351">
    <property type="term" value="P:DNA-templated transcription"/>
    <property type="evidence" value="ECO:0007669"/>
    <property type="project" value="InterPro"/>
</dbReference>